<reference evidence="1 2" key="1">
    <citation type="submission" date="2016-07" db="EMBL/GenBank/DDBJ databases">
        <title>Draft genome of Scalindua rubra, obtained from a brine-seawater interface in the Red Sea, sheds light on salt adaptation in anammox bacteria.</title>
        <authorList>
            <person name="Speth D.R."/>
            <person name="Lagkouvardos I."/>
            <person name="Wang Y."/>
            <person name="Qian P.-Y."/>
            <person name="Dutilh B.E."/>
            <person name="Jetten M.S."/>
        </authorList>
    </citation>
    <scope>NUCLEOTIDE SEQUENCE [LARGE SCALE GENOMIC DNA]</scope>
    <source>
        <strain evidence="1">BSI-1</strain>
    </source>
</reference>
<dbReference type="GO" id="GO:0004519">
    <property type="term" value="F:endonuclease activity"/>
    <property type="evidence" value="ECO:0007669"/>
    <property type="project" value="UniProtKB-KW"/>
</dbReference>
<dbReference type="Gene3D" id="1.10.10.1820">
    <property type="entry name" value="BsuBI/PstI restriction endonuclease-like"/>
    <property type="match status" value="1"/>
</dbReference>
<evidence type="ECO:0000313" key="2">
    <source>
        <dbReference type="Proteomes" id="UP000094056"/>
    </source>
</evidence>
<proteinExistence type="predicted"/>
<accession>A0A1E3XBH4</accession>
<keyword evidence="1" id="KW-0255">Endonuclease</keyword>
<dbReference type="EMBL" id="MAYW01000042">
    <property type="protein sequence ID" value="ODS32949.1"/>
    <property type="molecule type" value="Genomic_DNA"/>
</dbReference>
<dbReference type="AlphaFoldDB" id="A0A1E3XBH4"/>
<dbReference type="Proteomes" id="UP000094056">
    <property type="component" value="Unassembled WGS sequence"/>
</dbReference>
<comment type="caution">
    <text evidence="1">The sequence shown here is derived from an EMBL/GenBank/DDBJ whole genome shotgun (WGS) entry which is preliminary data.</text>
</comment>
<evidence type="ECO:0000313" key="1">
    <source>
        <dbReference type="EMBL" id="ODS32949.1"/>
    </source>
</evidence>
<protein>
    <submittedName>
        <fullName evidence="1">Putative endonuclease</fullName>
    </submittedName>
</protein>
<dbReference type="InterPro" id="IPR041962">
    <property type="entry name" value="BsuBI/PstI_N_sf"/>
</dbReference>
<organism evidence="1 2">
    <name type="scientific">Candidatus Scalindua rubra</name>
    <dbReference type="NCBI Taxonomy" id="1872076"/>
    <lineage>
        <taxon>Bacteria</taxon>
        <taxon>Pseudomonadati</taxon>
        <taxon>Planctomycetota</taxon>
        <taxon>Candidatus Brocadiia</taxon>
        <taxon>Candidatus Brocadiales</taxon>
        <taxon>Candidatus Scalinduaceae</taxon>
        <taxon>Candidatus Scalindua</taxon>
    </lineage>
</organism>
<keyword evidence="1" id="KW-0540">Nuclease</keyword>
<sequence>MTIDEIKSILGKLDFPNRYVTDQTAICIKALIDKTERKGLLAGHKNLSEGARIHDILNFARSVISKQVAKTLVRRIERPPLLLS</sequence>
<keyword evidence="1" id="KW-0378">Hydrolase</keyword>
<name>A0A1E3XBH4_9BACT</name>
<gene>
    <name evidence="1" type="ORF">SCARUB_01888</name>
</gene>